<organism evidence="2 3">
    <name type="scientific">Sphaerisporangium album</name>
    <dbReference type="NCBI Taxonomy" id="509200"/>
    <lineage>
        <taxon>Bacteria</taxon>
        <taxon>Bacillati</taxon>
        <taxon>Actinomycetota</taxon>
        <taxon>Actinomycetes</taxon>
        <taxon>Streptosporangiales</taxon>
        <taxon>Streptosporangiaceae</taxon>
        <taxon>Sphaerisporangium</taxon>
    </lineage>
</organism>
<evidence type="ECO:0000313" key="2">
    <source>
        <dbReference type="EMBL" id="RCG28585.1"/>
    </source>
</evidence>
<comment type="caution">
    <text evidence="2">The sequence shown here is derived from an EMBL/GenBank/DDBJ whole genome shotgun (WGS) entry which is preliminary data.</text>
</comment>
<gene>
    <name evidence="2" type="ORF">DQ384_22805</name>
</gene>
<proteinExistence type="predicted"/>
<name>A0A367FFZ3_9ACTN</name>
<evidence type="ECO:0000313" key="3">
    <source>
        <dbReference type="Proteomes" id="UP000253094"/>
    </source>
</evidence>
<reference evidence="2 3" key="1">
    <citation type="submission" date="2018-06" db="EMBL/GenBank/DDBJ databases">
        <title>Sphaerisporangium craniellae sp. nov., isolated from a marine sponge in the South China Sea.</title>
        <authorList>
            <person name="Li L."/>
        </authorList>
    </citation>
    <scope>NUCLEOTIDE SEQUENCE [LARGE SCALE GENOMIC DNA]</scope>
    <source>
        <strain evidence="2 3">CCTCC AA 208026</strain>
    </source>
</reference>
<accession>A0A367FFZ3</accession>
<sequence length="76" mass="7870">MLATPTPAPRPAGPAVVAGPPREPVRPASAGRAAHAGLGRSTPGSRRRVRGNVPAARRFSVPGDASFDWRSQTFVS</sequence>
<keyword evidence="3" id="KW-1185">Reference proteome</keyword>
<feature type="compositionally biased region" description="Pro residues" evidence="1">
    <location>
        <begin position="1"/>
        <end position="12"/>
    </location>
</feature>
<feature type="region of interest" description="Disordered" evidence="1">
    <location>
        <begin position="1"/>
        <end position="60"/>
    </location>
</feature>
<evidence type="ECO:0000256" key="1">
    <source>
        <dbReference type="SAM" id="MobiDB-lite"/>
    </source>
</evidence>
<dbReference type="AlphaFoldDB" id="A0A367FFZ3"/>
<dbReference type="Proteomes" id="UP000253094">
    <property type="component" value="Unassembled WGS sequence"/>
</dbReference>
<dbReference type="EMBL" id="QOIL01000013">
    <property type="protein sequence ID" value="RCG28585.1"/>
    <property type="molecule type" value="Genomic_DNA"/>
</dbReference>
<protein>
    <submittedName>
        <fullName evidence="2">Uncharacterized protein</fullName>
    </submittedName>
</protein>